<keyword evidence="4" id="KW-1185">Reference proteome</keyword>
<dbReference type="EMBL" id="CP042266">
    <property type="protein sequence ID" value="QDY79885.1"/>
    <property type="molecule type" value="Genomic_DNA"/>
</dbReference>
<accession>A0A5B8JDT0</accession>
<feature type="transmembrane region" description="Helical" evidence="2">
    <location>
        <begin position="179"/>
        <end position="200"/>
    </location>
</feature>
<dbReference type="Proteomes" id="UP000320580">
    <property type="component" value="Chromosome"/>
</dbReference>
<sequence length="283" mass="30840">MGWVTDEGLITVWWLLALVAVNIGLGLRTWSRGRADRATIRRVEREGIGPVEAARHVDNERDAARTAVYLLYMEGAVDVSDEGVLTAVPDAPEPDDPVLSALLDGLGRRGAEGTRLYEILDEPDFEAYRNRLDERVPQVRRYAGRNRVASVAAGYALSFGMSMHALLVRAPVPVLGWHFDAWLLLWLPVWVLVALCAAAWPSEYSRRWPRFDRYCQQRVDAALDGLPAGIRTKVGKEAYRPTPPRRTSRPQGGPAGPGSPHAGGGDWADEAASSCGSGGCGGD</sequence>
<dbReference type="RefSeq" id="WP_146483168.1">
    <property type="nucleotide sequence ID" value="NZ_CP042266.1"/>
</dbReference>
<evidence type="ECO:0008006" key="5">
    <source>
        <dbReference type="Google" id="ProtNLM"/>
    </source>
</evidence>
<protein>
    <recommendedName>
        <fullName evidence="5">TIGR04222 domain-containing membrane protein</fullName>
    </recommendedName>
</protein>
<feature type="transmembrane region" description="Helical" evidence="2">
    <location>
        <begin position="148"/>
        <end position="167"/>
    </location>
</feature>
<proteinExistence type="predicted"/>
<gene>
    <name evidence="3" type="ORF">FQU76_28855</name>
</gene>
<evidence type="ECO:0000313" key="4">
    <source>
        <dbReference type="Proteomes" id="UP000320580"/>
    </source>
</evidence>
<evidence type="ECO:0000313" key="3">
    <source>
        <dbReference type="EMBL" id="QDY79885.1"/>
    </source>
</evidence>
<dbReference type="KEGG" id="sqz:FQU76_28855"/>
<reference evidence="3 4" key="1">
    <citation type="submission" date="2019-07" db="EMBL/GenBank/DDBJ databases">
        <authorList>
            <person name="Zhu P."/>
        </authorList>
    </citation>
    <scope>NUCLEOTIDE SEQUENCE [LARGE SCALE GENOMIC DNA]</scope>
    <source>
        <strain evidence="3 4">SSL-25</strain>
    </source>
</reference>
<feature type="compositionally biased region" description="Gly residues" evidence="1">
    <location>
        <begin position="253"/>
        <end position="266"/>
    </location>
</feature>
<evidence type="ECO:0000256" key="1">
    <source>
        <dbReference type="SAM" id="MobiDB-lite"/>
    </source>
</evidence>
<feature type="region of interest" description="Disordered" evidence="1">
    <location>
        <begin position="234"/>
        <end position="283"/>
    </location>
</feature>
<feature type="transmembrane region" description="Helical" evidence="2">
    <location>
        <begin position="12"/>
        <end position="31"/>
    </location>
</feature>
<dbReference type="OrthoDB" id="4177352at2"/>
<dbReference type="AlphaFoldDB" id="A0A5B8JDT0"/>
<name>A0A5B8JDT0_9ACTN</name>
<keyword evidence="2" id="KW-0472">Membrane</keyword>
<keyword evidence="2" id="KW-1133">Transmembrane helix</keyword>
<evidence type="ECO:0000256" key="2">
    <source>
        <dbReference type="SAM" id="Phobius"/>
    </source>
</evidence>
<organism evidence="3 4">
    <name type="scientific">Streptomyces qinzhouensis</name>
    <dbReference type="NCBI Taxonomy" id="2599401"/>
    <lineage>
        <taxon>Bacteria</taxon>
        <taxon>Bacillati</taxon>
        <taxon>Actinomycetota</taxon>
        <taxon>Actinomycetes</taxon>
        <taxon>Kitasatosporales</taxon>
        <taxon>Streptomycetaceae</taxon>
        <taxon>Streptomyces</taxon>
    </lineage>
</organism>
<keyword evidence="2" id="KW-0812">Transmembrane</keyword>